<dbReference type="InterPro" id="IPR008313">
    <property type="entry name" value="GH125"/>
</dbReference>
<evidence type="ECO:0000313" key="2">
    <source>
        <dbReference type="EMBL" id="CAD8839373.1"/>
    </source>
</evidence>
<feature type="signal peptide" evidence="1">
    <location>
        <begin position="1"/>
        <end position="18"/>
    </location>
</feature>
<dbReference type="PANTHER" id="PTHR31047">
    <property type="entry name" value="MEIOTICALLY UP-REGULATED GENE 157 PROTEIN"/>
    <property type="match status" value="1"/>
</dbReference>
<feature type="chain" id="PRO_5031125152" evidence="1">
    <location>
        <begin position="19"/>
        <end position="499"/>
    </location>
</feature>
<dbReference type="SMART" id="SM01149">
    <property type="entry name" value="DUF1237"/>
    <property type="match status" value="1"/>
</dbReference>
<gene>
    <name evidence="2" type="ORF">NSCI0253_LOCUS13721</name>
</gene>
<accession>A0A7S1A285</accession>
<dbReference type="GO" id="GO:0005975">
    <property type="term" value="P:carbohydrate metabolic process"/>
    <property type="evidence" value="ECO:0007669"/>
    <property type="project" value="InterPro"/>
</dbReference>
<dbReference type="InterPro" id="IPR008928">
    <property type="entry name" value="6-hairpin_glycosidase_sf"/>
</dbReference>
<dbReference type="InterPro" id="IPR012341">
    <property type="entry name" value="6hp_glycosidase-like_sf"/>
</dbReference>
<sequence>MGRFSKLVVVCLWPVALASEQTQTCVDRRPAEHERTFRSRVVDEEVERIAASLEDADLACMFRNAFPNCLDTTVYSTEQIDTGVDDTFIVTGDIPAMWLRDSMNQVLPYMRYAKTDPALGRLLRGLVERQTSQIKRDAYANAHNFDGSGGAVAAQHSDDQTSKPSFLDTTVTGMTPFIFERKYELDTLCAFLKLSAEYYRATSDHTPFHRDWMMAVEIVVQVMTSQQSSTADDQGIYRFQRSASEPTDTLAHGKGFPAARTGLVRSAFRPSDDATQYAFLIPANAMAVVELKNVAHVLRETKHQFEYDVQEHSRHLADRVDRLAWEIDEALKREAVVMHGHRREEVYAYEVDGFGNVFHMDDANVPSLLSLPYLGYVKSSDATYLATRRVVLNNKTNPYYFEGLSGEGVGSPHTGIDQIWPMSIIMRALTSEHDHEIIECLELLKSTTGSHWVMHESFFKNDASIFSRPWFSWANSLFGELIVRLWHDKPHLVKATISV</sequence>
<evidence type="ECO:0000256" key="1">
    <source>
        <dbReference type="SAM" id="SignalP"/>
    </source>
</evidence>
<name>A0A7S1A285_NOCSC</name>
<organism evidence="2">
    <name type="scientific">Noctiluca scintillans</name>
    <name type="common">Sea sparkle</name>
    <name type="synonym">Red tide dinoflagellate</name>
    <dbReference type="NCBI Taxonomy" id="2966"/>
    <lineage>
        <taxon>Eukaryota</taxon>
        <taxon>Sar</taxon>
        <taxon>Alveolata</taxon>
        <taxon>Dinophyceae</taxon>
        <taxon>Noctilucales</taxon>
        <taxon>Noctilucaceae</taxon>
        <taxon>Noctiluca</taxon>
    </lineage>
</organism>
<proteinExistence type="predicted"/>
<dbReference type="PANTHER" id="PTHR31047:SF0">
    <property type="entry name" value="MEIOTICALLY UP-REGULATED GENE 157 PROTEIN"/>
    <property type="match status" value="1"/>
</dbReference>
<dbReference type="EMBL" id="HBFQ01019566">
    <property type="protein sequence ID" value="CAD8839373.1"/>
    <property type="molecule type" value="Transcribed_RNA"/>
</dbReference>
<dbReference type="AlphaFoldDB" id="A0A7S1A285"/>
<dbReference type="Gene3D" id="1.50.10.10">
    <property type="match status" value="1"/>
</dbReference>
<protein>
    <submittedName>
        <fullName evidence="2">Uncharacterized protein</fullName>
    </submittedName>
</protein>
<dbReference type="SUPFAM" id="SSF48208">
    <property type="entry name" value="Six-hairpin glycosidases"/>
    <property type="match status" value="1"/>
</dbReference>
<dbReference type="PIRSF" id="PIRSF028846">
    <property type="entry name" value="UCP028846"/>
    <property type="match status" value="1"/>
</dbReference>
<dbReference type="Pfam" id="PF06824">
    <property type="entry name" value="Glyco_hydro_125"/>
    <property type="match status" value="1"/>
</dbReference>
<keyword evidence="1" id="KW-0732">Signal</keyword>
<reference evidence="2" key="1">
    <citation type="submission" date="2021-01" db="EMBL/GenBank/DDBJ databases">
        <authorList>
            <person name="Corre E."/>
            <person name="Pelletier E."/>
            <person name="Niang G."/>
            <person name="Scheremetjew M."/>
            <person name="Finn R."/>
            <person name="Kale V."/>
            <person name="Holt S."/>
            <person name="Cochrane G."/>
            <person name="Meng A."/>
            <person name="Brown T."/>
            <person name="Cohen L."/>
        </authorList>
    </citation>
    <scope>NUCLEOTIDE SEQUENCE</scope>
</reference>